<name>A0A401YLB9_9ACTN</name>
<keyword evidence="2" id="KW-1185">Reference proteome</keyword>
<evidence type="ECO:0000313" key="2">
    <source>
        <dbReference type="Proteomes" id="UP000286931"/>
    </source>
</evidence>
<dbReference type="EMBL" id="BIFH01000017">
    <property type="protein sequence ID" value="GCD95402.1"/>
    <property type="molecule type" value="Genomic_DNA"/>
</dbReference>
<evidence type="ECO:0000313" key="1">
    <source>
        <dbReference type="EMBL" id="GCD95402.1"/>
    </source>
</evidence>
<accession>A0A401YLB9</accession>
<gene>
    <name evidence="1" type="ORF">EHYA_03074</name>
</gene>
<protein>
    <submittedName>
        <fullName evidence="1">Uncharacterized protein</fullName>
    </submittedName>
</protein>
<sequence>MSTWGWLCQEGGCPSKSDGARQRYRSKDAAQVAAKAHTKATGHKTKIIEYR</sequence>
<reference evidence="1 2" key="1">
    <citation type="submission" date="2018-12" db="EMBL/GenBank/DDBJ databases">
        <title>Draft genome sequence of Embleya hyalina NBRC 13850T.</title>
        <authorList>
            <person name="Komaki H."/>
            <person name="Hosoyama A."/>
            <person name="Kimura A."/>
            <person name="Ichikawa N."/>
            <person name="Tamura T."/>
        </authorList>
    </citation>
    <scope>NUCLEOTIDE SEQUENCE [LARGE SCALE GENOMIC DNA]</scope>
    <source>
        <strain evidence="1 2">NBRC 13850</strain>
    </source>
</reference>
<dbReference type="Proteomes" id="UP000286931">
    <property type="component" value="Unassembled WGS sequence"/>
</dbReference>
<dbReference type="AlphaFoldDB" id="A0A401YLB9"/>
<proteinExistence type="predicted"/>
<organism evidence="1 2">
    <name type="scientific">Embleya hyalina</name>
    <dbReference type="NCBI Taxonomy" id="516124"/>
    <lineage>
        <taxon>Bacteria</taxon>
        <taxon>Bacillati</taxon>
        <taxon>Actinomycetota</taxon>
        <taxon>Actinomycetes</taxon>
        <taxon>Kitasatosporales</taxon>
        <taxon>Streptomycetaceae</taxon>
        <taxon>Embleya</taxon>
    </lineage>
</organism>
<comment type="caution">
    <text evidence="1">The sequence shown here is derived from an EMBL/GenBank/DDBJ whole genome shotgun (WGS) entry which is preliminary data.</text>
</comment>
<dbReference type="RefSeq" id="WP_160161412.1">
    <property type="nucleotide sequence ID" value="NZ_BIFH01000017.1"/>
</dbReference>